<protein>
    <submittedName>
        <fullName evidence="6">Tail fiber protein</fullName>
    </submittedName>
</protein>
<dbReference type="InterPro" id="IPR024535">
    <property type="entry name" value="RHGA/B-epi-like_pectate_lyase"/>
</dbReference>
<name>A0A3T0IIR4_9CAUD</name>
<dbReference type="GO" id="GO:0044423">
    <property type="term" value="C:virion component"/>
    <property type="evidence" value="ECO:0007669"/>
    <property type="project" value="UniProtKB-KW"/>
</dbReference>
<dbReference type="Pfam" id="PF12708">
    <property type="entry name" value="Pect-lyase_RHGA_epim"/>
    <property type="match status" value="1"/>
</dbReference>
<evidence type="ECO:0000313" key="7">
    <source>
        <dbReference type="Proteomes" id="UP000290131"/>
    </source>
</evidence>
<dbReference type="SUPFAM" id="SSF51126">
    <property type="entry name" value="Pectin lyase-like"/>
    <property type="match status" value="1"/>
</dbReference>
<reference evidence="6" key="1">
    <citation type="submission" date="2018-12" db="EMBL/GenBank/DDBJ databases">
        <title>Characterization of a N4-like bacteriophage infecting a coral-derived Vibrio strain.</title>
        <authorList>
            <person name="Huang S."/>
        </authorList>
    </citation>
    <scope>NUCLEOTIDE SEQUENCE [LARGE SCALE GENOMIC DNA]</scope>
</reference>
<evidence type="ECO:0000256" key="1">
    <source>
        <dbReference type="ARBA" id="ARBA00004328"/>
    </source>
</evidence>
<dbReference type="InterPro" id="IPR006626">
    <property type="entry name" value="PbH1"/>
</dbReference>
<evidence type="ECO:0000313" key="6">
    <source>
        <dbReference type="EMBL" id="AZU99659.1"/>
    </source>
</evidence>
<accession>A0A3T0IIR4</accession>
<organism evidence="6">
    <name type="scientific">Vibrio virus vB_VspP_SBP1</name>
    <dbReference type="NCBI Taxonomy" id="2500581"/>
    <lineage>
        <taxon>Viruses</taxon>
        <taxon>Duplodnaviria</taxon>
        <taxon>Heunggongvirae</taxon>
        <taxon>Uroviricota</taxon>
        <taxon>Caudoviricetes</taxon>
        <taxon>Schitoviridae</taxon>
        <taxon>Electravirus</taxon>
        <taxon>Electravirus Sbp1</taxon>
    </lineage>
</organism>
<feature type="region of interest" description="Disordered" evidence="3">
    <location>
        <begin position="109"/>
        <end position="162"/>
    </location>
</feature>
<sequence length="846" mass="89075">MPRVPQSHNNTTPVEKFDNTAYDAVELVAENIEEVIAAAGGVDVMNLYLGAFENAPTEGRDGAPLVAGNFYLNETDGNLQYYDADPGVWVVSDADTVVQAAQQAQDARDSALTAMSDSQDARDAAQASQVAAATSEANAATSESNASTSEANANTSANNAANSETAAALSEINAGNSELAAAASEAAAGTSETNASTSAASASAFADSSALSASAADVVLTNFESKYLGAKTSPPLLDNTGQPLQIGATYWQDFGGNQGELRYWDGNDWGAIVASNSLVTPTDRLTARTLANHFADFVNIKDFGAVGDGIVDDTAAIQAAIDFVIAQGGGRVYIPSADVYYKVTTQDENKACLWVHGNNVTISGDGYKSIIKTEANAHIPLHFSSQESIATPAVGTELRNFEVYGIVIQGTGVYQNFGLAKGRGILFRNVINVNVHDNQVYDMSMIGICAESGDGYFKVVNNQVHDCKYTGINFNGRCYQSIISGNIVSGCNGDINSLAIQATGHCIITSNTVYGDVISNAANCGGIAWGEGNYDGHGVIANNLVKNVSWGIQAIYHGACNITGNTVINATNRGGIILSSTNTPSFTVANSDNICANNLLLNCAPYGITCSAEDTSLNGNVIRTYTPITNPSALTEPDFVSGVITEQGIRIRGSRCSVRGNTISGCTFGLSTTITQKNGIIQGNEFKGNTNDYALESETPGIFAVTDHAILEREVSSPERYRERIFRDTLPDQGYFNAGSRWDDPTPAIGVPIGYICLFDEDTSIVSAQANAGDSVVIVTNPGGWLGTGFGSICGFEMDNGTWHWTQLTSKSGNDLTITTPVPAGRFIPVNAKTTYSHWRALPNLA</sequence>
<dbReference type="Proteomes" id="UP000290131">
    <property type="component" value="Segment"/>
</dbReference>
<keyword evidence="2" id="KW-0946">Virion</keyword>
<dbReference type="SMART" id="SM00710">
    <property type="entry name" value="PbH1"/>
    <property type="match status" value="9"/>
</dbReference>
<dbReference type="Gene3D" id="2.160.20.10">
    <property type="entry name" value="Single-stranded right-handed beta-helix, Pectin lyase-like"/>
    <property type="match status" value="1"/>
</dbReference>
<evidence type="ECO:0000256" key="2">
    <source>
        <dbReference type="ARBA" id="ARBA00022844"/>
    </source>
</evidence>
<dbReference type="EMBL" id="MK301608">
    <property type="protein sequence ID" value="AZU99659.1"/>
    <property type="molecule type" value="Genomic_DNA"/>
</dbReference>
<dbReference type="InterPro" id="IPR007742">
    <property type="entry name" value="NosD_dom"/>
</dbReference>
<dbReference type="InterPro" id="IPR012334">
    <property type="entry name" value="Pectin_lyas_fold"/>
</dbReference>
<dbReference type="GO" id="GO:0051701">
    <property type="term" value="P:biological process involved in interaction with host"/>
    <property type="evidence" value="ECO:0007669"/>
    <property type="project" value="UniProtKB-ARBA"/>
</dbReference>
<dbReference type="Pfam" id="PF05048">
    <property type="entry name" value="NosD"/>
    <property type="match status" value="1"/>
</dbReference>
<evidence type="ECO:0000259" key="4">
    <source>
        <dbReference type="Pfam" id="PF05048"/>
    </source>
</evidence>
<dbReference type="InterPro" id="IPR011050">
    <property type="entry name" value="Pectin_lyase_fold/virulence"/>
</dbReference>
<feature type="compositionally biased region" description="Low complexity" evidence="3">
    <location>
        <begin position="124"/>
        <end position="162"/>
    </location>
</feature>
<keyword evidence="7" id="KW-1185">Reference proteome</keyword>
<evidence type="ECO:0000259" key="5">
    <source>
        <dbReference type="Pfam" id="PF12708"/>
    </source>
</evidence>
<evidence type="ECO:0000256" key="3">
    <source>
        <dbReference type="SAM" id="MobiDB-lite"/>
    </source>
</evidence>
<feature type="domain" description="Periplasmic copper-binding protein NosD beta helix" evidence="4">
    <location>
        <begin position="536"/>
        <end position="697"/>
    </location>
</feature>
<gene>
    <name evidence="6" type="ORF">SBP1_gp067</name>
</gene>
<comment type="subcellular location">
    <subcellularLocation>
        <location evidence="1">Virion</location>
    </subcellularLocation>
</comment>
<feature type="domain" description="Rhamnogalacturonase A/B/Epimerase-like pectate lyase" evidence="5">
    <location>
        <begin position="297"/>
        <end position="498"/>
    </location>
</feature>
<dbReference type="GO" id="GO:0019058">
    <property type="term" value="P:viral life cycle"/>
    <property type="evidence" value="ECO:0007669"/>
    <property type="project" value="UniProtKB-ARBA"/>
</dbReference>
<proteinExistence type="predicted"/>